<evidence type="ECO:0000313" key="4">
    <source>
        <dbReference type="Proteomes" id="UP000499080"/>
    </source>
</evidence>
<sequence length="86" mass="9509">MDNAGSRAIKVETAAPTRTSFRVSGTMSHMGQKIRDKPTKTGQFPEVIEKPRWDCSFAALVDEPPLLETLVASKSIRRTAKANLQH</sequence>
<gene>
    <name evidence="3" type="ORF">AVEN_214806_1</name>
    <name evidence="2" type="ORF">AVEN_267619_1</name>
</gene>
<dbReference type="EMBL" id="BGPR01141949">
    <property type="protein sequence ID" value="GBN69482.1"/>
    <property type="molecule type" value="Genomic_DNA"/>
</dbReference>
<name>A0A4Y2R2L5_ARAVE</name>
<dbReference type="Proteomes" id="UP000499080">
    <property type="component" value="Unassembled WGS sequence"/>
</dbReference>
<organism evidence="3 4">
    <name type="scientific">Araneus ventricosus</name>
    <name type="common">Orbweaver spider</name>
    <name type="synonym">Epeira ventricosa</name>
    <dbReference type="NCBI Taxonomy" id="182803"/>
    <lineage>
        <taxon>Eukaryota</taxon>
        <taxon>Metazoa</taxon>
        <taxon>Ecdysozoa</taxon>
        <taxon>Arthropoda</taxon>
        <taxon>Chelicerata</taxon>
        <taxon>Arachnida</taxon>
        <taxon>Araneae</taxon>
        <taxon>Araneomorphae</taxon>
        <taxon>Entelegynae</taxon>
        <taxon>Araneoidea</taxon>
        <taxon>Araneidae</taxon>
        <taxon>Araneus</taxon>
    </lineage>
</organism>
<dbReference type="AlphaFoldDB" id="A0A4Y2R2L5"/>
<evidence type="ECO:0000313" key="3">
    <source>
        <dbReference type="EMBL" id="GBN69545.1"/>
    </source>
</evidence>
<reference evidence="3 4" key="1">
    <citation type="journal article" date="2019" name="Sci. Rep.">
        <title>Orb-weaving spider Araneus ventricosus genome elucidates the spidroin gene catalogue.</title>
        <authorList>
            <person name="Kono N."/>
            <person name="Nakamura H."/>
            <person name="Ohtoshi R."/>
            <person name="Moran D.A.P."/>
            <person name="Shinohara A."/>
            <person name="Yoshida Y."/>
            <person name="Fujiwara M."/>
            <person name="Mori M."/>
            <person name="Tomita M."/>
            <person name="Arakawa K."/>
        </authorList>
    </citation>
    <scope>NUCLEOTIDE SEQUENCE [LARGE SCALE GENOMIC DNA]</scope>
</reference>
<comment type="caution">
    <text evidence="3">The sequence shown here is derived from an EMBL/GenBank/DDBJ whole genome shotgun (WGS) entry which is preliminary data.</text>
</comment>
<feature type="region of interest" description="Disordered" evidence="1">
    <location>
        <begin position="1"/>
        <end position="44"/>
    </location>
</feature>
<feature type="compositionally biased region" description="Polar residues" evidence="1">
    <location>
        <begin position="16"/>
        <end position="29"/>
    </location>
</feature>
<accession>A0A4Y2R2L5</accession>
<evidence type="ECO:0000313" key="2">
    <source>
        <dbReference type="EMBL" id="GBN69482.1"/>
    </source>
</evidence>
<proteinExistence type="predicted"/>
<evidence type="ECO:0000256" key="1">
    <source>
        <dbReference type="SAM" id="MobiDB-lite"/>
    </source>
</evidence>
<keyword evidence="4" id="KW-1185">Reference proteome</keyword>
<dbReference type="EMBL" id="BGPR01141972">
    <property type="protein sequence ID" value="GBN69545.1"/>
    <property type="molecule type" value="Genomic_DNA"/>
</dbReference>
<protein>
    <submittedName>
        <fullName evidence="3">Uncharacterized protein</fullName>
    </submittedName>
</protein>